<name>L9W9H1_9EURY</name>
<keyword evidence="2" id="KW-1133">Transmembrane helix</keyword>
<reference evidence="4 5" key="1">
    <citation type="journal article" date="2014" name="PLoS Genet.">
        <title>Phylogenetically driven sequencing of extremely halophilic archaea reveals strategies for static and dynamic osmo-response.</title>
        <authorList>
            <person name="Becker E.A."/>
            <person name="Seitzer P.M."/>
            <person name="Tritt A."/>
            <person name="Larsen D."/>
            <person name="Krusor M."/>
            <person name="Yao A.I."/>
            <person name="Wu D."/>
            <person name="Madern D."/>
            <person name="Eisen J.A."/>
            <person name="Darling A.E."/>
            <person name="Facciotti M.T."/>
        </authorList>
    </citation>
    <scope>NUCLEOTIDE SEQUENCE [LARGE SCALE GENOMIC DNA]</scope>
    <source>
        <strain evidence="4 5">GA33</strain>
    </source>
</reference>
<keyword evidence="2" id="KW-0812">Transmembrane</keyword>
<evidence type="ECO:0000256" key="2">
    <source>
        <dbReference type="SAM" id="Phobius"/>
    </source>
</evidence>
<feature type="transmembrane region" description="Helical" evidence="2">
    <location>
        <begin position="502"/>
        <end position="520"/>
    </location>
</feature>
<dbReference type="PANTHER" id="PTHR46825:SF9">
    <property type="entry name" value="BETA-LACTAMASE-RELATED DOMAIN-CONTAINING PROTEIN"/>
    <property type="match status" value="1"/>
</dbReference>
<evidence type="ECO:0000256" key="1">
    <source>
        <dbReference type="SAM" id="MobiDB-lite"/>
    </source>
</evidence>
<dbReference type="STRING" id="1114856.GCA_000383975_03848"/>
<comment type="caution">
    <text evidence="4">The sequence shown here is derived from an EMBL/GenBank/DDBJ whole genome shotgun (WGS) entry which is preliminary data.</text>
</comment>
<accession>L9W9H1</accession>
<keyword evidence="2" id="KW-0472">Membrane</keyword>
<dbReference type="PANTHER" id="PTHR46825">
    <property type="entry name" value="D-ALANYL-D-ALANINE-CARBOXYPEPTIDASE/ENDOPEPTIDASE AMPH"/>
    <property type="match status" value="1"/>
</dbReference>
<feature type="transmembrane region" description="Helical" evidence="2">
    <location>
        <begin position="540"/>
        <end position="560"/>
    </location>
</feature>
<evidence type="ECO:0000259" key="3">
    <source>
        <dbReference type="Pfam" id="PF00144"/>
    </source>
</evidence>
<proteinExistence type="predicted"/>
<dbReference type="Pfam" id="PF00144">
    <property type="entry name" value="Beta-lactamase"/>
    <property type="match status" value="1"/>
</dbReference>
<dbReference type="PATRIC" id="fig|1114856.3.peg.391"/>
<dbReference type="AlphaFoldDB" id="L9W9H1"/>
<protein>
    <submittedName>
        <fullName evidence="4">Beta-lactamase</fullName>
    </submittedName>
</protein>
<feature type="transmembrane region" description="Helical" evidence="2">
    <location>
        <begin position="581"/>
        <end position="601"/>
    </location>
</feature>
<dbReference type="InterPro" id="IPR012338">
    <property type="entry name" value="Beta-lactam/transpept-like"/>
</dbReference>
<evidence type="ECO:0000313" key="4">
    <source>
        <dbReference type="EMBL" id="ELY45997.1"/>
    </source>
</evidence>
<dbReference type="Proteomes" id="UP000011599">
    <property type="component" value="Unassembled WGS sequence"/>
</dbReference>
<keyword evidence="5" id="KW-1185">Reference proteome</keyword>
<dbReference type="EMBL" id="AOHW01000005">
    <property type="protein sequence ID" value="ELY45997.1"/>
    <property type="molecule type" value="Genomic_DNA"/>
</dbReference>
<feature type="region of interest" description="Disordered" evidence="1">
    <location>
        <begin position="203"/>
        <end position="222"/>
    </location>
</feature>
<dbReference type="Gene3D" id="3.40.710.10">
    <property type="entry name" value="DD-peptidase/beta-lactamase superfamily"/>
    <property type="match status" value="1"/>
</dbReference>
<dbReference type="InterPro" id="IPR050491">
    <property type="entry name" value="AmpC-like"/>
</dbReference>
<sequence>MDGDEPLEPKVIDSMIEETITEHDVAGATVAYVEGDEIVHAEGYGYADYETGESVDPDETSFMIGSVSKLLVWTAVMQGVEDGTLDLDEPVGTYLDAYEFEGDDEVTLAHLATHSGGYDDRFEGIFVQEHSEIDEWEEKLESEMPPQIWEPGETISYSNHGTVLAGLVVQEAYGKPLESHIEDEIFNPLGMDSATFVQPAPEDRTLSKGHVPVDDGFETRDPTIVGIPPAGSVSATGPDMGAFALAKLQDGAVEHDGENVQILEPASVVEMFDQQATNHPGVQGLGYGYMLSEYRGEQLVMHTGGTEYFHTLFVLFPEHDVGLFVSFNSMAPFDDVLDGFIDERFVPAESSIESDPATADRADEYAGEYRMTTFQTTHEKFLGLAQGTVTASVTDDGVLELTSSAGEKTRWVEVEPGVFEPKTDDDASFGQTSVAIEDGYLYMNAPAPPFERLSWYETAGFQVSLAGAVIVTLLSTIVIWPINAYRHRGWGAMRGYLNRPRLAILGCVALLVAFIGGVALNPPFDMASWVYGFSLWQRLTFVLLYVLAIGAVVTVVSVGIEWQRVFVARDLDAGSTSRYGLVYLTTLVMALLVLLWQAWYWNLFTAAF</sequence>
<feature type="transmembrane region" description="Helical" evidence="2">
    <location>
        <begin position="459"/>
        <end position="482"/>
    </location>
</feature>
<organism evidence="4 5">
    <name type="scientific">Natronorubrum tibetense GA33</name>
    <dbReference type="NCBI Taxonomy" id="1114856"/>
    <lineage>
        <taxon>Archaea</taxon>
        <taxon>Methanobacteriati</taxon>
        <taxon>Methanobacteriota</taxon>
        <taxon>Stenosarchaea group</taxon>
        <taxon>Halobacteria</taxon>
        <taxon>Halobacteriales</taxon>
        <taxon>Natrialbaceae</taxon>
        <taxon>Natronorubrum</taxon>
    </lineage>
</organism>
<dbReference type="eggNOG" id="arCOG00771">
    <property type="taxonomic scope" value="Archaea"/>
</dbReference>
<feature type="compositionally biased region" description="Basic and acidic residues" evidence="1">
    <location>
        <begin position="203"/>
        <end position="221"/>
    </location>
</feature>
<evidence type="ECO:0000313" key="5">
    <source>
        <dbReference type="Proteomes" id="UP000011599"/>
    </source>
</evidence>
<gene>
    <name evidence="4" type="ORF">C496_01905</name>
</gene>
<dbReference type="SUPFAM" id="SSF56601">
    <property type="entry name" value="beta-lactamase/transpeptidase-like"/>
    <property type="match status" value="1"/>
</dbReference>
<dbReference type="OrthoDB" id="111095at2157"/>
<dbReference type="InterPro" id="IPR001466">
    <property type="entry name" value="Beta-lactam-related"/>
</dbReference>
<feature type="domain" description="Beta-lactamase-related" evidence="3">
    <location>
        <begin position="12"/>
        <end position="336"/>
    </location>
</feature>